<sequence>MGFEPVVKALRGWFARRLSSEADIDDAVQDVWLRTHEHLESGTVENERAYVFTAARSVLTDRARRASVRHEQAHESLEEIHHPVEWITPERVILGEEAIAMVMHRLENMPEKTRDIFILHRFENMTYREIANAMGLSISAVEKHIMKALLDLMEDLR</sequence>
<dbReference type="CDD" id="cd06171">
    <property type="entry name" value="Sigma70_r4"/>
    <property type="match status" value="1"/>
</dbReference>
<proteinExistence type="inferred from homology"/>
<dbReference type="Pfam" id="PF08281">
    <property type="entry name" value="Sigma70_r4_2"/>
    <property type="match status" value="1"/>
</dbReference>
<dbReference type="SUPFAM" id="SSF88659">
    <property type="entry name" value="Sigma3 and sigma4 domains of RNA polymerase sigma factors"/>
    <property type="match status" value="1"/>
</dbReference>
<organism evidence="8 9">
    <name type="scientific">Novosphingobium organovorum</name>
    <dbReference type="NCBI Taxonomy" id="2930092"/>
    <lineage>
        <taxon>Bacteria</taxon>
        <taxon>Pseudomonadati</taxon>
        <taxon>Pseudomonadota</taxon>
        <taxon>Alphaproteobacteria</taxon>
        <taxon>Sphingomonadales</taxon>
        <taxon>Sphingomonadaceae</taxon>
        <taxon>Novosphingobium</taxon>
    </lineage>
</organism>
<evidence type="ECO:0000259" key="6">
    <source>
        <dbReference type="Pfam" id="PF04542"/>
    </source>
</evidence>
<keyword evidence="9" id="KW-1185">Reference proteome</keyword>
<comment type="caution">
    <text evidence="8">The sequence shown here is derived from an EMBL/GenBank/DDBJ whole genome shotgun (WGS) entry which is preliminary data.</text>
</comment>
<protein>
    <submittedName>
        <fullName evidence="8">Sigma-70 family RNA polymerase sigma factor</fullName>
    </submittedName>
</protein>
<evidence type="ECO:0000256" key="5">
    <source>
        <dbReference type="ARBA" id="ARBA00023163"/>
    </source>
</evidence>
<dbReference type="Proteomes" id="UP001162881">
    <property type="component" value="Unassembled WGS sequence"/>
</dbReference>
<evidence type="ECO:0000313" key="8">
    <source>
        <dbReference type="EMBL" id="MCJ2185114.1"/>
    </source>
</evidence>
<dbReference type="EMBL" id="JALHLF010000224">
    <property type="protein sequence ID" value="MCJ2185114.1"/>
    <property type="molecule type" value="Genomic_DNA"/>
</dbReference>
<evidence type="ECO:0000256" key="2">
    <source>
        <dbReference type="ARBA" id="ARBA00023015"/>
    </source>
</evidence>
<keyword evidence="5" id="KW-0804">Transcription</keyword>
<dbReference type="InterPro" id="IPR014284">
    <property type="entry name" value="RNA_pol_sigma-70_dom"/>
</dbReference>
<evidence type="ECO:0000313" key="9">
    <source>
        <dbReference type="Proteomes" id="UP001162881"/>
    </source>
</evidence>
<keyword evidence="2" id="KW-0805">Transcription regulation</keyword>
<evidence type="ECO:0000256" key="4">
    <source>
        <dbReference type="ARBA" id="ARBA00023125"/>
    </source>
</evidence>
<accession>A0ABT0BK59</accession>
<dbReference type="Gene3D" id="1.10.1740.10">
    <property type="match status" value="1"/>
</dbReference>
<dbReference type="Pfam" id="PF04542">
    <property type="entry name" value="Sigma70_r2"/>
    <property type="match status" value="1"/>
</dbReference>
<dbReference type="NCBIfam" id="TIGR02937">
    <property type="entry name" value="sigma70-ECF"/>
    <property type="match status" value="1"/>
</dbReference>
<dbReference type="InterPro" id="IPR039425">
    <property type="entry name" value="RNA_pol_sigma-70-like"/>
</dbReference>
<dbReference type="SUPFAM" id="SSF88946">
    <property type="entry name" value="Sigma2 domain of RNA polymerase sigma factors"/>
    <property type="match status" value="1"/>
</dbReference>
<dbReference type="InterPro" id="IPR013249">
    <property type="entry name" value="RNA_pol_sigma70_r4_t2"/>
</dbReference>
<dbReference type="InterPro" id="IPR013324">
    <property type="entry name" value="RNA_pol_sigma_r3/r4-like"/>
</dbReference>
<dbReference type="InterPro" id="IPR036388">
    <property type="entry name" value="WH-like_DNA-bd_sf"/>
</dbReference>
<comment type="similarity">
    <text evidence="1">Belongs to the sigma-70 factor family. ECF subfamily.</text>
</comment>
<gene>
    <name evidence="8" type="ORF">MTR62_20840</name>
</gene>
<dbReference type="PANTHER" id="PTHR43133">
    <property type="entry name" value="RNA POLYMERASE ECF-TYPE SIGMA FACTO"/>
    <property type="match status" value="1"/>
</dbReference>
<dbReference type="Gene3D" id="1.10.10.10">
    <property type="entry name" value="Winged helix-like DNA-binding domain superfamily/Winged helix DNA-binding domain"/>
    <property type="match status" value="1"/>
</dbReference>
<feature type="domain" description="RNA polymerase sigma factor 70 region 4 type 2" evidence="7">
    <location>
        <begin position="101"/>
        <end position="152"/>
    </location>
</feature>
<feature type="domain" description="RNA polymerase sigma-70 region 2" evidence="6">
    <location>
        <begin position="7"/>
        <end position="67"/>
    </location>
</feature>
<evidence type="ECO:0000256" key="1">
    <source>
        <dbReference type="ARBA" id="ARBA00010641"/>
    </source>
</evidence>
<dbReference type="InterPro" id="IPR007627">
    <property type="entry name" value="RNA_pol_sigma70_r2"/>
</dbReference>
<dbReference type="InterPro" id="IPR013325">
    <property type="entry name" value="RNA_pol_sigma_r2"/>
</dbReference>
<reference evidence="8" key="1">
    <citation type="submission" date="2022-03" db="EMBL/GenBank/DDBJ databases">
        <title>Identification of a novel bacterium isolated from mangrove sediments.</title>
        <authorList>
            <person name="Pan X."/>
        </authorList>
    </citation>
    <scope>NUCLEOTIDE SEQUENCE</scope>
    <source>
        <strain evidence="8">B1949</strain>
    </source>
</reference>
<keyword evidence="4" id="KW-0238">DNA-binding</keyword>
<evidence type="ECO:0000256" key="3">
    <source>
        <dbReference type="ARBA" id="ARBA00023082"/>
    </source>
</evidence>
<evidence type="ECO:0000259" key="7">
    <source>
        <dbReference type="Pfam" id="PF08281"/>
    </source>
</evidence>
<name>A0ABT0BK59_9SPHN</name>
<dbReference type="PANTHER" id="PTHR43133:SF8">
    <property type="entry name" value="RNA POLYMERASE SIGMA FACTOR HI_1459-RELATED"/>
    <property type="match status" value="1"/>
</dbReference>
<keyword evidence="3" id="KW-0731">Sigma factor</keyword>
<dbReference type="RefSeq" id="WP_244024564.1">
    <property type="nucleotide sequence ID" value="NZ_JALHLF010000224.1"/>
</dbReference>